<organism evidence="1 2">
    <name type="scientific">Tanacetum coccineum</name>
    <dbReference type="NCBI Taxonomy" id="301880"/>
    <lineage>
        <taxon>Eukaryota</taxon>
        <taxon>Viridiplantae</taxon>
        <taxon>Streptophyta</taxon>
        <taxon>Embryophyta</taxon>
        <taxon>Tracheophyta</taxon>
        <taxon>Spermatophyta</taxon>
        <taxon>Magnoliopsida</taxon>
        <taxon>eudicotyledons</taxon>
        <taxon>Gunneridae</taxon>
        <taxon>Pentapetalae</taxon>
        <taxon>asterids</taxon>
        <taxon>campanulids</taxon>
        <taxon>Asterales</taxon>
        <taxon>Asteraceae</taxon>
        <taxon>Asteroideae</taxon>
        <taxon>Anthemideae</taxon>
        <taxon>Anthemidinae</taxon>
        <taxon>Tanacetum</taxon>
    </lineage>
</organism>
<evidence type="ECO:0000313" key="2">
    <source>
        <dbReference type="Proteomes" id="UP001151760"/>
    </source>
</evidence>
<protein>
    <submittedName>
        <fullName evidence="1">Uncharacterized protein</fullName>
    </submittedName>
</protein>
<proteinExistence type="predicted"/>
<dbReference type="Proteomes" id="UP001151760">
    <property type="component" value="Unassembled WGS sequence"/>
</dbReference>
<reference evidence="1" key="2">
    <citation type="submission" date="2022-01" db="EMBL/GenBank/DDBJ databases">
        <authorList>
            <person name="Yamashiro T."/>
            <person name="Shiraishi A."/>
            <person name="Satake H."/>
            <person name="Nakayama K."/>
        </authorList>
    </citation>
    <scope>NUCLEOTIDE SEQUENCE</scope>
</reference>
<name>A0ABQ5DPP1_9ASTR</name>
<dbReference type="EMBL" id="BQNB010015484">
    <property type="protein sequence ID" value="GJT40548.1"/>
    <property type="molecule type" value="Genomic_DNA"/>
</dbReference>
<accession>A0ABQ5DPP1</accession>
<gene>
    <name evidence="1" type="ORF">Tco_0940413</name>
</gene>
<evidence type="ECO:0000313" key="1">
    <source>
        <dbReference type="EMBL" id="GJT40548.1"/>
    </source>
</evidence>
<reference evidence="1" key="1">
    <citation type="journal article" date="2022" name="Int. J. Mol. Sci.">
        <title>Draft Genome of Tanacetum Coccineum: Genomic Comparison of Closely Related Tanacetum-Family Plants.</title>
        <authorList>
            <person name="Yamashiro T."/>
            <person name="Shiraishi A."/>
            <person name="Nakayama K."/>
            <person name="Satake H."/>
        </authorList>
    </citation>
    <scope>NUCLEOTIDE SEQUENCE</scope>
</reference>
<comment type="caution">
    <text evidence="1">The sequence shown here is derived from an EMBL/GenBank/DDBJ whole genome shotgun (WGS) entry which is preliminary data.</text>
</comment>
<sequence>MLFLLLFMEAGSNDRPPMLAPVSSETTRQSDVVLMHMKCGKLWKGETKSESIMLQIATVLPETEEKKLLLFCSIMIQNLLRLLKMRKLSKDKEIDKLMALIFSLVEEILPNLPTITFEFINTPCRANQDNFSKNQQRIWVDNQRVVNVARV</sequence>
<keyword evidence="2" id="KW-1185">Reference proteome</keyword>